<reference evidence="4 5" key="1">
    <citation type="journal article" date="2019" name="Int. J. Syst. Evol. Microbiol.">
        <title>The Global Catalogue of Microorganisms (GCM) 10K type strain sequencing project: providing services to taxonomists for standard genome sequencing and annotation.</title>
        <authorList>
            <consortium name="The Broad Institute Genomics Platform"/>
            <consortium name="The Broad Institute Genome Sequencing Center for Infectious Disease"/>
            <person name="Wu L."/>
            <person name="Ma J."/>
        </authorList>
    </citation>
    <scope>NUCLEOTIDE SEQUENCE [LARGE SCALE GENOMIC DNA]</scope>
    <source>
        <strain evidence="4 5">JCM 13318</strain>
    </source>
</reference>
<organism evidence="4 5">
    <name type="scientific">Brevibacterium permense</name>
    <dbReference type="NCBI Taxonomy" id="234834"/>
    <lineage>
        <taxon>Bacteria</taxon>
        <taxon>Bacillati</taxon>
        <taxon>Actinomycetota</taxon>
        <taxon>Actinomycetes</taxon>
        <taxon>Micrococcales</taxon>
        <taxon>Brevibacteriaceae</taxon>
        <taxon>Brevibacterium</taxon>
    </lineage>
</organism>
<keyword evidence="5" id="KW-1185">Reference proteome</keyword>
<evidence type="ECO:0000256" key="2">
    <source>
        <dbReference type="SAM" id="MobiDB-lite"/>
    </source>
</evidence>
<feature type="domain" description="Activator of Hsp90 ATPase homologue 1/2-like C-terminal" evidence="3">
    <location>
        <begin position="52"/>
        <end position="183"/>
    </location>
</feature>
<dbReference type="RefSeq" id="WP_173157058.1">
    <property type="nucleotide sequence ID" value="NZ_BAAALX010000011.1"/>
</dbReference>
<dbReference type="SUPFAM" id="SSF55961">
    <property type="entry name" value="Bet v1-like"/>
    <property type="match status" value="1"/>
</dbReference>
<dbReference type="InterPro" id="IPR013538">
    <property type="entry name" value="ASHA1/2-like_C"/>
</dbReference>
<sequence>MNAENTANTDTSANTANTANTDTSANTGTTVTDPNSAQAGEPGFTIVREFAAPRARVWEAWTNPDVMARWFHPETLVTPRESVSVDLRVGGEYTYTMRIPDTGQEFPTAGKYLHIDEPVRLDFTWGSPGEIDDALRVSVALEEIDADRTRMTFTLTGLPDDSGEDASAYDGWSSAFNELGAELGS</sequence>
<dbReference type="Pfam" id="PF08327">
    <property type="entry name" value="AHSA1"/>
    <property type="match status" value="1"/>
</dbReference>
<comment type="caution">
    <text evidence="4">The sequence shown here is derived from an EMBL/GenBank/DDBJ whole genome shotgun (WGS) entry which is preliminary data.</text>
</comment>
<dbReference type="Proteomes" id="UP001500177">
    <property type="component" value="Unassembled WGS sequence"/>
</dbReference>
<feature type="region of interest" description="Disordered" evidence="2">
    <location>
        <begin position="1"/>
        <end position="41"/>
    </location>
</feature>
<protein>
    <recommendedName>
        <fullName evidence="3">Activator of Hsp90 ATPase homologue 1/2-like C-terminal domain-containing protein</fullName>
    </recommendedName>
</protein>
<proteinExistence type="inferred from homology"/>
<dbReference type="Gene3D" id="3.30.530.20">
    <property type="match status" value="1"/>
</dbReference>
<gene>
    <name evidence="4" type="ORF">GCM10009690_24100</name>
</gene>
<accession>A0ABN2AK42</accession>
<dbReference type="EMBL" id="BAAALX010000011">
    <property type="protein sequence ID" value="GAA1520173.1"/>
    <property type="molecule type" value="Genomic_DNA"/>
</dbReference>
<name>A0ABN2AK42_9MICO</name>
<evidence type="ECO:0000256" key="1">
    <source>
        <dbReference type="ARBA" id="ARBA00006817"/>
    </source>
</evidence>
<evidence type="ECO:0000313" key="4">
    <source>
        <dbReference type="EMBL" id="GAA1520173.1"/>
    </source>
</evidence>
<comment type="similarity">
    <text evidence="1">Belongs to the AHA1 family.</text>
</comment>
<dbReference type="CDD" id="cd07814">
    <property type="entry name" value="SRPBCC_CalC_Aha1-like"/>
    <property type="match status" value="1"/>
</dbReference>
<dbReference type="InterPro" id="IPR023393">
    <property type="entry name" value="START-like_dom_sf"/>
</dbReference>
<feature type="compositionally biased region" description="Low complexity" evidence="2">
    <location>
        <begin position="1"/>
        <end position="32"/>
    </location>
</feature>
<evidence type="ECO:0000259" key="3">
    <source>
        <dbReference type="Pfam" id="PF08327"/>
    </source>
</evidence>
<evidence type="ECO:0000313" key="5">
    <source>
        <dbReference type="Proteomes" id="UP001500177"/>
    </source>
</evidence>